<dbReference type="Pfam" id="PF03493">
    <property type="entry name" value="BK_channel_a"/>
    <property type="match status" value="1"/>
</dbReference>
<evidence type="ECO:0000256" key="3">
    <source>
        <dbReference type="ARBA" id="ARBA00022538"/>
    </source>
</evidence>
<dbReference type="GO" id="GO:0045211">
    <property type="term" value="C:postsynaptic membrane"/>
    <property type="evidence" value="ECO:0007669"/>
    <property type="project" value="TreeGrafter"/>
</dbReference>
<keyword evidence="8" id="KW-1133">Transmembrane helix</keyword>
<proteinExistence type="predicted"/>
<dbReference type="InterPro" id="IPR003148">
    <property type="entry name" value="RCK_N"/>
</dbReference>
<evidence type="ECO:0000256" key="1">
    <source>
        <dbReference type="ARBA" id="ARBA00004141"/>
    </source>
</evidence>
<keyword evidence="4" id="KW-0812">Transmembrane</keyword>
<comment type="caution">
    <text evidence="14">The sequence shown here is derived from an EMBL/GenBank/DDBJ whole genome shotgun (WGS) entry which is preliminary data.</text>
</comment>
<dbReference type="Proteomes" id="UP000625711">
    <property type="component" value="Unassembled WGS sequence"/>
</dbReference>
<protein>
    <recommendedName>
        <fullName evidence="13">RCK N-terminal domain-containing protein</fullName>
    </recommendedName>
</protein>
<dbReference type="Pfam" id="PF22614">
    <property type="entry name" value="Slo-like_RCK"/>
    <property type="match status" value="1"/>
</dbReference>
<dbReference type="Gene3D" id="3.40.50.720">
    <property type="entry name" value="NAD(P)-binding Rossmann-like Domain"/>
    <property type="match status" value="1"/>
</dbReference>
<dbReference type="GO" id="GO:0060072">
    <property type="term" value="F:large conductance calcium-activated potassium channel activity"/>
    <property type="evidence" value="ECO:0007669"/>
    <property type="project" value="TreeGrafter"/>
</dbReference>
<keyword evidence="3" id="KW-0633">Potassium transport</keyword>
<organism evidence="14 15">
    <name type="scientific">Rhynchophorus ferrugineus</name>
    <name type="common">Red palm weevil</name>
    <name type="synonym">Curculio ferrugineus</name>
    <dbReference type="NCBI Taxonomy" id="354439"/>
    <lineage>
        <taxon>Eukaryota</taxon>
        <taxon>Metazoa</taxon>
        <taxon>Ecdysozoa</taxon>
        <taxon>Arthropoda</taxon>
        <taxon>Hexapoda</taxon>
        <taxon>Insecta</taxon>
        <taxon>Pterygota</taxon>
        <taxon>Neoptera</taxon>
        <taxon>Endopterygota</taxon>
        <taxon>Coleoptera</taxon>
        <taxon>Polyphaga</taxon>
        <taxon>Cucujiformia</taxon>
        <taxon>Curculionidae</taxon>
        <taxon>Dryophthorinae</taxon>
        <taxon>Rhynchophorus</taxon>
    </lineage>
</organism>
<name>A0A834MBX1_RHYFE</name>
<dbReference type="EMBL" id="JAACXV010012964">
    <property type="protein sequence ID" value="KAF7274275.1"/>
    <property type="molecule type" value="Genomic_DNA"/>
</dbReference>
<evidence type="ECO:0000259" key="13">
    <source>
        <dbReference type="PROSITE" id="PS51201"/>
    </source>
</evidence>
<dbReference type="Pfam" id="PF21014">
    <property type="entry name" value="Slowpoke_C"/>
    <property type="match status" value="1"/>
</dbReference>
<dbReference type="GO" id="GO:0034702">
    <property type="term" value="C:monoatomic ion channel complex"/>
    <property type="evidence" value="ECO:0007669"/>
    <property type="project" value="UniProtKB-KW"/>
</dbReference>
<dbReference type="PROSITE" id="PS51201">
    <property type="entry name" value="RCK_N"/>
    <property type="match status" value="1"/>
</dbReference>
<evidence type="ECO:0000256" key="12">
    <source>
        <dbReference type="SAM" id="MobiDB-lite"/>
    </source>
</evidence>
<evidence type="ECO:0000256" key="5">
    <source>
        <dbReference type="ARBA" id="ARBA00022826"/>
    </source>
</evidence>
<evidence type="ECO:0000256" key="8">
    <source>
        <dbReference type="ARBA" id="ARBA00022989"/>
    </source>
</evidence>
<keyword evidence="15" id="KW-1185">Reference proteome</keyword>
<reference evidence="14" key="1">
    <citation type="submission" date="2020-08" db="EMBL/GenBank/DDBJ databases">
        <title>Genome sequencing and assembly of the red palm weevil Rhynchophorus ferrugineus.</title>
        <authorList>
            <person name="Dias G.B."/>
            <person name="Bergman C.M."/>
            <person name="Manee M."/>
        </authorList>
    </citation>
    <scope>NUCLEOTIDE SEQUENCE</scope>
    <source>
        <strain evidence="14">AA-2017</strain>
        <tissue evidence="14">Whole larva</tissue>
    </source>
</reference>
<dbReference type="PANTHER" id="PTHR10027">
    <property type="entry name" value="CALCIUM-ACTIVATED POTASSIUM CHANNEL ALPHA CHAIN"/>
    <property type="match status" value="1"/>
</dbReference>
<comment type="subcellular location">
    <subcellularLocation>
        <location evidence="1">Membrane</location>
        <topology evidence="1">Multi-pass membrane protein</topology>
    </subcellularLocation>
</comment>
<dbReference type="InterPro" id="IPR047871">
    <property type="entry name" value="K_chnl_Slo-like"/>
</dbReference>
<evidence type="ECO:0000256" key="9">
    <source>
        <dbReference type="ARBA" id="ARBA00023065"/>
    </source>
</evidence>
<feature type="domain" description="RCK N-terminal" evidence="13">
    <location>
        <begin position="351"/>
        <end position="499"/>
    </location>
</feature>
<feature type="region of interest" description="Disordered" evidence="12">
    <location>
        <begin position="269"/>
        <end position="297"/>
    </location>
</feature>
<keyword evidence="7" id="KW-0630">Potassium</keyword>
<keyword evidence="5" id="KW-0631">Potassium channel</keyword>
<dbReference type="PANTHER" id="PTHR10027:SF33">
    <property type="entry name" value="CALCIUM-ACTIVATED POTASSIUM CHANNEL SUBUNIT ALPHA-1-RELATED"/>
    <property type="match status" value="1"/>
</dbReference>
<evidence type="ECO:0000256" key="2">
    <source>
        <dbReference type="ARBA" id="ARBA00022448"/>
    </source>
</evidence>
<evidence type="ECO:0000256" key="6">
    <source>
        <dbReference type="ARBA" id="ARBA00022882"/>
    </source>
</evidence>
<keyword evidence="9" id="KW-0406">Ion transport</keyword>
<keyword evidence="2" id="KW-0813">Transport</keyword>
<dbReference type="InterPro" id="IPR003929">
    <property type="entry name" value="K_chnl_BK_asu"/>
</dbReference>
<evidence type="ECO:0000313" key="14">
    <source>
        <dbReference type="EMBL" id="KAF7274275.1"/>
    </source>
</evidence>
<keyword evidence="6" id="KW-0851">Voltage-gated channel</keyword>
<evidence type="ECO:0000313" key="15">
    <source>
        <dbReference type="Proteomes" id="UP000625711"/>
    </source>
</evidence>
<accession>A0A834MBX1</accession>
<gene>
    <name evidence="14" type="ORF">GWI33_013056</name>
</gene>
<dbReference type="AlphaFoldDB" id="A0A834MBX1"/>
<dbReference type="InterPro" id="IPR048735">
    <property type="entry name" value="Slowpoke-like_C"/>
</dbReference>
<feature type="compositionally biased region" description="Gly residues" evidence="12">
    <location>
        <begin position="694"/>
        <end position="709"/>
    </location>
</feature>
<keyword evidence="10" id="KW-0472">Membrane</keyword>
<evidence type="ECO:0000256" key="10">
    <source>
        <dbReference type="ARBA" id="ARBA00023136"/>
    </source>
</evidence>
<evidence type="ECO:0000256" key="7">
    <source>
        <dbReference type="ARBA" id="ARBA00022958"/>
    </source>
</evidence>
<feature type="region of interest" description="Disordered" evidence="12">
    <location>
        <begin position="690"/>
        <end position="715"/>
    </location>
</feature>
<evidence type="ECO:0000256" key="11">
    <source>
        <dbReference type="ARBA" id="ARBA00023303"/>
    </source>
</evidence>
<evidence type="ECO:0000256" key="4">
    <source>
        <dbReference type="ARBA" id="ARBA00022692"/>
    </source>
</evidence>
<dbReference type="OrthoDB" id="10035564at2759"/>
<sequence>MEILDGFFQSPDTQVWQNDYLQGTGCEMYTETLSPSFTGMTFPQASELCFTKLKLLLLAIEVKGIEGADTKISINPRGAKIVANTQGFFIAQSADEVKRAWFYCKACHEDIKDETLIKKCKCKNYVGMIMMQAGMVKHGINTYQKYIDGLETLQFTTYQPKPNIPQPPSYMLSNSQLMLTYDFFRAVATFRKGVRAVQLVGRANDHHPPPTFTPPELPKKVHVRGDVNRPDDLLMAHRNQNHRNSTIPAMNMVNSTKQVNKVKPNITRNTTENLMSPNYNSRPTSRSSSGTNQNNNGVALPVGLADDQAKDFDFEKTEMKYDSTGMFHWSPAKNLEECILDRNQAAMTVLNGHVVVCLFADPDSPLIGLRNLVMPLRASNFHYHELKHVVIVGSVDYIRREWKMLQNLPKISVLNGSPLSRADLRAVNVNLCDMCCILSAKVPSNDDPTLADKEAILASLNIKAMTFDDTIGVLSQTTEDNENGTPVGSPIILQRRGSVYGANVPMITELVNDSNVQFLDQDDDDDPDTELYLTQPFACGTAFAVSVLDSLMSTTYFNQNALTLIRSLITGGATPELELILAEGAGLRGGYSTPESLSNRDRCRVGQISLYDGPLAQFGETGKYGDLFVAALKQFGMLCIGLYRFRDTSSSCDASSKRYVITNPPDDFQLLPTDQVFVLMQFDPGLEYKQVRGGRQGTGQGGGTGGGGTNKDENS</sequence>
<keyword evidence="11" id="KW-0407">Ion channel</keyword>